<dbReference type="SUPFAM" id="SSF109854">
    <property type="entry name" value="DinB/YfiT-like putative metalloenzymes"/>
    <property type="match status" value="1"/>
</dbReference>
<dbReference type="RefSeq" id="WP_375527275.1">
    <property type="nucleotide sequence ID" value="NZ_JBHILM010000027.1"/>
</dbReference>
<dbReference type="Gene3D" id="1.20.120.450">
    <property type="entry name" value="dinb family like domain"/>
    <property type="match status" value="1"/>
</dbReference>
<protein>
    <submittedName>
        <fullName evidence="3">DinB family protein</fullName>
    </submittedName>
</protein>
<evidence type="ECO:0000313" key="3">
    <source>
        <dbReference type="EMBL" id="MFB5683551.1"/>
    </source>
</evidence>
<evidence type="ECO:0000256" key="2">
    <source>
        <dbReference type="ARBA" id="ARBA00022723"/>
    </source>
</evidence>
<accession>A0ABV5BCW7</accession>
<organism evidence="3 4">
    <name type="scientific">Paenibacillus terreus</name>
    <dbReference type="NCBI Taxonomy" id="1387834"/>
    <lineage>
        <taxon>Bacteria</taxon>
        <taxon>Bacillati</taxon>
        <taxon>Bacillota</taxon>
        <taxon>Bacilli</taxon>
        <taxon>Bacillales</taxon>
        <taxon>Paenibacillaceae</taxon>
        <taxon>Paenibacillus</taxon>
    </lineage>
</organism>
<dbReference type="EMBL" id="JBHILM010000027">
    <property type="protein sequence ID" value="MFB5683551.1"/>
    <property type="molecule type" value="Genomic_DNA"/>
</dbReference>
<dbReference type="Pfam" id="PF05163">
    <property type="entry name" value="DinB"/>
    <property type="match status" value="1"/>
</dbReference>
<dbReference type="Proteomes" id="UP001580407">
    <property type="component" value="Unassembled WGS sequence"/>
</dbReference>
<reference evidence="3 4" key="1">
    <citation type="submission" date="2024-09" db="EMBL/GenBank/DDBJ databases">
        <authorList>
            <person name="Ruan L."/>
        </authorList>
    </citation>
    <scope>NUCLEOTIDE SEQUENCE [LARGE SCALE GENOMIC DNA]</scope>
    <source>
        <strain evidence="3 4">D33</strain>
    </source>
</reference>
<dbReference type="PANTHER" id="PTHR37302">
    <property type="entry name" value="SLR1116 PROTEIN"/>
    <property type="match status" value="1"/>
</dbReference>
<keyword evidence="2" id="KW-0479">Metal-binding</keyword>
<evidence type="ECO:0000313" key="4">
    <source>
        <dbReference type="Proteomes" id="UP001580407"/>
    </source>
</evidence>
<gene>
    <name evidence="3" type="ORF">ACE3NQ_21775</name>
</gene>
<dbReference type="PANTHER" id="PTHR37302:SF3">
    <property type="entry name" value="DAMAGE-INDUCIBLE PROTEIN DINB"/>
    <property type="match status" value="1"/>
</dbReference>
<dbReference type="InterPro" id="IPR007837">
    <property type="entry name" value="DinB"/>
</dbReference>
<name>A0ABV5BCW7_9BACL</name>
<evidence type="ECO:0000256" key="1">
    <source>
        <dbReference type="ARBA" id="ARBA00008635"/>
    </source>
</evidence>
<proteinExistence type="inferred from homology"/>
<comment type="caution">
    <text evidence="3">The sequence shown here is derived from an EMBL/GenBank/DDBJ whole genome shotgun (WGS) entry which is preliminary data.</text>
</comment>
<keyword evidence="4" id="KW-1185">Reference proteome</keyword>
<sequence length="156" mass="17497">MKTMRALFAHMDWANRRLLEALQAAPVDEASKAATLFLHLLQAENIWLTRLRGESSEGIELWADKADLASCEALIEANGNGFRAWFDALQEDSLDKPIAYRSQSGAPFESSVRDILLHAALHGQYHRGQINALLRTDGFEPAPMDYILYARLIENA</sequence>
<dbReference type="InterPro" id="IPR034660">
    <property type="entry name" value="DinB/YfiT-like"/>
</dbReference>
<comment type="similarity">
    <text evidence="1">Belongs to the DinB family.</text>
</comment>